<keyword evidence="2" id="KW-0539">Nucleus</keyword>
<feature type="domain" description="BZIP" evidence="5">
    <location>
        <begin position="102"/>
        <end position="165"/>
    </location>
</feature>
<evidence type="ECO:0000256" key="4">
    <source>
        <dbReference type="SAM" id="MobiDB-lite"/>
    </source>
</evidence>
<name>A0A9P8V7Y9_9PEZI</name>
<comment type="caution">
    <text evidence="6">The sequence shown here is derived from an EMBL/GenBank/DDBJ whole genome shotgun (WGS) entry which is preliminary data.</text>
</comment>
<dbReference type="Proteomes" id="UP000770015">
    <property type="component" value="Unassembled WGS sequence"/>
</dbReference>
<keyword evidence="3" id="KW-0175">Coiled coil</keyword>
<evidence type="ECO:0000256" key="3">
    <source>
        <dbReference type="SAM" id="Coils"/>
    </source>
</evidence>
<accession>A0A9P8V7Y9</accession>
<dbReference type="GO" id="GO:0090575">
    <property type="term" value="C:RNA polymerase II transcription regulator complex"/>
    <property type="evidence" value="ECO:0007669"/>
    <property type="project" value="TreeGrafter"/>
</dbReference>
<reference evidence="6" key="1">
    <citation type="journal article" date="2021" name="Nat. Commun.">
        <title>Genetic determinants of endophytism in the Arabidopsis root mycobiome.</title>
        <authorList>
            <person name="Mesny F."/>
            <person name="Miyauchi S."/>
            <person name="Thiergart T."/>
            <person name="Pickel B."/>
            <person name="Atanasova L."/>
            <person name="Karlsson M."/>
            <person name="Huettel B."/>
            <person name="Barry K.W."/>
            <person name="Haridas S."/>
            <person name="Chen C."/>
            <person name="Bauer D."/>
            <person name="Andreopoulos W."/>
            <person name="Pangilinan J."/>
            <person name="LaButti K."/>
            <person name="Riley R."/>
            <person name="Lipzen A."/>
            <person name="Clum A."/>
            <person name="Drula E."/>
            <person name="Henrissat B."/>
            <person name="Kohler A."/>
            <person name="Grigoriev I.V."/>
            <person name="Martin F.M."/>
            <person name="Hacquard S."/>
        </authorList>
    </citation>
    <scope>NUCLEOTIDE SEQUENCE</scope>
    <source>
        <strain evidence="6">MPI-SDFR-AT-0117</strain>
    </source>
</reference>
<dbReference type="InterPro" id="IPR046347">
    <property type="entry name" value="bZIP_sf"/>
</dbReference>
<sequence>MDFPTPRPTYTSAPPGFFPMPTEDDVFAAQFAAFVGTEPLHHQYSTSSVWSSSASSPSYSIDAGAMMLDSADESASSSSTEGHDAASSKKSKRASRYKECTEEVLVRRREQNRANQRAYRMRKEQRLQELQDQLDQMNQKNEALACSCSVLSKECARLRARLMPAQQASEPQGLDLATLAAYYSKMASVPSPTDPCLDYTGSNNGWSS</sequence>
<evidence type="ECO:0000313" key="6">
    <source>
        <dbReference type="EMBL" id="KAH6680043.1"/>
    </source>
</evidence>
<dbReference type="GO" id="GO:0000976">
    <property type="term" value="F:transcription cis-regulatory region binding"/>
    <property type="evidence" value="ECO:0007669"/>
    <property type="project" value="InterPro"/>
</dbReference>
<dbReference type="InterPro" id="IPR050936">
    <property type="entry name" value="AP-1-like"/>
</dbReference>
<feature type="coiled-coil region" evidence="3">
    <location>
        <begin position="113"/>
        <end position="147"/>
    </location>
</feature>
<evidence type="ECO:0000256" key="2">
    <source>
        <dbReference type="ARBA" id="ARBA00023242"/>
    </source>
</evidence>
<dbReference type="PANTHER" id="PTHR40621:SF6">
    <property type="entry name" value="AP-1-LIKE TRANSCRIPTION FACTOR YAP1-RELATED"/>
    <property type="match status" value="1"/>
</dbReference>
<evidence type="ECO:0000313" key="7">
    <source>
        <dbReference type="Proteomes" id="UP000770015"/>
    </source>
</evidence>
<dbReference type="AlphaFoldDB" id="A0A9P8V7Y9"/>
<dbReference type="Pfam" id="PF00170">
    <property type="entry name" value="bZIP_1"/>
    <property type="match status" value="1"/>
</dbReference>
<gene>
    <name evidence="6" type="ORF">F5X68DRAFT_234559</name>
</gene>
<feature type="region of interest" description="Disordered" evidence="4">
    <location>
        <begin position="189"/>
        <end position="208"/>
    </location>
</feature>
<dbReference type="EMBL" id="JAGSXJ010000020">
    <property type="protein sequence ID" value="KAH6680043.1"/>
    <property type="molecule type" value="Genomic_DNA"/>
</dbReference>
<dbReference type="InterPro" id="IPR004827">
    <property type="entry name" value="bZIP"/>
</dbReference>
<dbReference type="CDD" id="cd14688">
    <property type="entry name" value="bZIP_YAP"/>
    <property type="match status" value="1"/>
</dbReference>
<organism evidence="6 7">
    <name type="scientific">Plectosphaerella plurivora</name>
    <dbReference type="NCBI Taxonomy" id="936078"/>
    <lineage>
        <taxon>Eukaryota</taxon>
        <taxon>Fungi</taxon>
        <taxon>Dikarya</taxon>
        <taxon>Ascomycota</taxon>
        <taxon>Pezizomycotina</taxon>
        <taxon>Sordariomycetes</taxon>
        <taxon>Hypocreomycetidae</taxon>
        <taxon>Glomerellales</taxon>
        <taxon>Plectosphaerellaceae</taxon>
        <taxon>Plectosphaerella</taxon>
    </lineage>
</organism>
<comment type="subcellular location">
    <subcellularLocation>
        <location evidence="1">Nucleus</location>
    </subcellularLocation>
</comment>
<dbReference type="Gene3D" id="1.20.5.170">
    <property type="match status" value="1"/>
</dbReference>
<proteinExistence type="predicted"/>
<dbReference type="OrthoDB" id="4841998at2759"/>
<dbReference type="PROSITE" id="PS50217">
    <property type="entry name" value="BZIP"/>
    <property type="match status" value="1"/>
</dbReference>
<protein>
    <recommendedName>
        <fullName evidence="5">BZIP domain-containing protein</fullName>
    </recommendedName>
</protein>
<dbReference type="SMART" id="SM00338">
    <property type="entry name" value="BRLZ"/>
    <property type="match status" value="1"/>
</dbReference>
<dbReference type="GO" id="GO:0001228">
    <property type="term" value="F:DNA-binding transcription activator activity, RNA polymerase II-specific"/>
    <property type="evidence" value="ECO:0007669"/>
    <property type="project" value="TreeGrafter"/>
</dbReference>
<feature type="region of interest" description="Disordered" evidence="4">
    <location>
        <begin position="70"/>
        <end position="94"/>
    </location>
</feature>
<dbReference type="PANTHER" id="PTHR40621">
    <property type="entry name" value="TRANSCRIPTION FACTOR KAPC-RELATED"/>
    <property type="match status" value="1"/>
</dbReference>
<evidence type="ECO:0000259" key="5">
    <source>
        <dbReference type="PROSITE" id="PS50217"/>
    </source>
</evidence>
<dbReference type="SUPFAM" id="SSF57959">
    <property type="entry name" value="Leucine zipper domain"/>
    <property type="match status" value="1"/>
</dbReference>
<evidence type="ECO:0000256" key="1">
    <source>
        <dbReference type="ARBA" id="ARBA00004123"/>
    </source>
</evidence>
<keyword evidence="7" id="KW-1185">Reference proteome</keyword>